<dbReference type="EMBL" id="LAZR01008905">
    <property type="protein sequence ID" value="KKM75839.1"/>
    <property type="molecule type" value="Genomic_DNA"/>
</dbReference>
<sequence>MFDIAYASATDKEFKEYHNQIADTYSKEFINQLVNRSYDKLLKFVFNHKYPRLAFQILGVFILSHGAGMPDDIRLLILAHSDWESERVQLKNDQDKVEREKWLLDFRERVENYIEGIPVNIPHETLQDTGEVERQPINL</sequence>
<accession>A0A0F9K1D5</accession>
<gene>
    <name evidence="1" type="ORF">LCGC14_1386180</name>
</gene>
<protein>
    <submittedName>
        <fullName evidence="1">Uncharacterized protein</fullName>
    </submittedName>
</protein>
<proteinExistence type="predicted"/>
<comment type="caution">
    <text evidence="1">The sequence shown here is derived from an EMBL/GenBank/DDBJ whole genome shotgun (WGS) entry which is preliminary data.</text>
</comment>
<name>A0A0F9K1D5_9ZZZZ</name>
<evidence type="ECO:0000313" key="1">
    <source>
        <dbReference type="EMBL" id="KKM75839.1"/>
    </source>
</evidence>
<organism evidence="1">
    <name type="scientific">marine sediment metagenome</name>
    <dbReference type="NCBI Taxonomy" id="412755"/>
    <lineage>
        <taxon>unclassified sequences</taxon>
        <taxon>metagenomes</taxon>
        <taxon>ecological metagenomes</taxon>
    </lineage>
</organism>
<dbReference type="AlphaFoldDB" id="A0A0F9K1D5"/>
<reference evidence="1" key="1">
    <citation type="journal article" date="2015" name="Nature">
        <title>Complex archaea that bridge the gap between prokaryotes and eukaryotes.</title>
        <authorList>
            <person name="Spang A."/>
            <person name="Saw J.H."/>
            <person name="Jorgensen S.L."/>
            <person name="Zaremba-Niedzwiedzka K."/>
            <person name="Martijn J."/>
            <person name="Lind A.E."/>
            <person name="van Eijk R."/>
            <person name="Schleper C."/>
            <person name="Guy L."/>
            <person name="Ettema T.J."/>
        </authorList>
    </citation>
    <scope>NUCLEOTIDE SEQUENCE</scope>
</reference>